<dbReference type="EMBL" id="CM001217">
    <property type="protein sequence ID" value="KEH42260.1"/>
    <property type="molecule type" value="Genomic_DNA"/>
</dbReference>
<organism evidence="1 3">
    <name type="scientific">Medicago truncatula</name>
    <name type="common">Barrel medic</name>
    <name type="synonym">Medicago tribuloides</name>
    <dbReference type="NCBI Taxonomy" id="3880"/>
    <lineage>
        <taxon>Eukaryota</taxon>
        <taxon>Viridiplantae</taxon>
        <taxon>Streptophyta</taxon>
        <taxon>Embryophyta</taxon>
        <taxon>Tracheophyta</taxon>
        <taxon>Spermatophyta</taxon>
        <taxon>Magnoliopsida</taxon>
        <taxon>eudicotyledons</taxon>
        <taxon>Gunneridae</taxon>
        <taxon>Pentapetalae</taxon>
        <taxon>rosids</taxon>
        <taxon>fabids</taxon>
        <taxon>Fabales</taxon>
        <taxon>Fabaceae</taxon>
        <taxon>Papilionoideae</taxon>
        <taxon>50 kb inversion clade</taxon>
        <taxon>NPAAA clade</taxon>
        <taxon>Hologalegina</taxon>
        <taxon>IRL clade</taxon>
        <taxon>Trifolieae</taxon>
        <taxon>Medicago</taxon>
    </lineage>
</organism>
<gene>
    <name evidence="1" type="ordered locus">MTR_1g066590</name>
</gene>
<reference evidence="1 3" key="1">
    <citation type="journal article" date="2011" name="Nature">
        <title>The Medicago genome provides insight into the evolution of rhizobial symbioses.</title>
        <authorList>
            <person name="Young N.D."/>
            <person name="Debelle F."/>
            <person name="Oldroyd G.E."/>
            <person name="Geurts R."/>
            <person name="Cannon S.B."/>
            <person name="Udvardi M.K."/>
            <person name="Benedito V.A."/>
            <person name="Mayer K.F."/>
            <person name="Gouzy J."/>
            <person name="Schoof H."/>
            <person name="Van de Peer Y."/>
            <person name="Proost S."/>
            <person name="Cook D.R."/>
            <person name="Meyers B.C."/>
            <person name="Spannagl M."/>
            <person name="Cheung F."/>
            <person name="De Mita S."/>
            <person name="Krishnakumar V."/>
            <person name="Gundlach H."/>
            <person name="Zhou S."/>
            <person name="Mudge J."/>
            <person name="Bharti A.K."/>
            <person name="Murray J.D."/>
            <person name="Naoumkina M.A."/>
            <person name="Rosen B."/>
            <person name="Silverstein K.A."/>
            <person name="Tang H."/>
            <person name="Rombauts S."/>
            <person name="Zhao P.X."/>
            <person name="Zhou P."/>
            <person name="Barbe V."/>
            <person name="Bardou P."/>
            <person name="Bechner M."/>
            <person name="Bellec A."/>
            <person name="Berger A."/>
            <person name="Berges H."/>
            <person name="Bidwell S."/>
            <person name="Bisseling T."/>
            <person name="Choisne N."/>
            <person name="Couloux A."/>
            <person name="Denny R."/>
            <person name="Deshpande S."/>
            <person name="Dai X."/>
            <person name="Doyle J.J."/>
            <person name="Dudez A.M."/>
            <person name="Farmer A.D."/>
            <person name="Fouteau S."/>
            <person name="Franken C."/>
            <person name="Gibelin C."/>
            <person name="Gish J."/>
            <person name="Goldstein S."/>
            <person name="Gonzalez A.J."/>
            <person name="Green P.J."/>
            <person name="Hallab A."/>
            <person name="Hartog M."/>
            <person name="Hua A."/>
            <person name="Humphray S.J."/>
            <person name="Jeong D.H."/>
            <person name="Jing Y."/>
            <person name="Jocker A."/>
            <person name="Kenton S.M."/>
            <person name="Kim D.J."/>
            <person name="Klee K."/>
            <person name="Lai H."/>
            <person name="Lang C."/>
            <person name="Lin S."/>
            <person name="Macmil S.L."/>
            <person name="Magdelenat G."/>
            <person name="Matthews L."/>
            <person name="McCorrison J."/>
            <person name="Monaghan E.L."/>
            <person name="Mun J.H."/>
            <person name="Najar F.Z."/>
            <person name="Nicholson C."/>
            <person name="Noirot C."/>
            <person name="O'Bleness M."/>
            <person name="Paule C.R."/>
            <person name="Poulain J."/>
            <person name="Prion F."/>
            <person name="Qin B."/>
            <person name="Qu C."/>
            <person name="Retzel E.F."/>
            <person name="Riddle C."/>
            <person name="Sallet E."/>
            <person name="Samain S."/>
            <person name="Samson N."/>
            <person name="Sanders I."/>
            <person name="Saurat O."/>
            <person name="Scarpelli C."/>
            <person name="Schiex T."/>
            <person name="Segurens B."/>
            <person name="Severin A.J."/>
            <person name="Sherrier D.J."/>
            <person name="Shi R."/>
            <person name="Sims S."/>
            <person name="Singer S.R."/>
            <person name="Sinharoy S."/>
            <person name="Sterck L."/>
            <person name="Viollet A."/>
            <person name="Wang B.B."/>
            <person name="Wang K."/>
            <person name="Wang M."/>
            <person name="Wang X."/>
            <person name="Warfsmann J."/>
            <person name="Weissenbach J."/>
            <person name="White D.D."/>
            <person name="White J.D."/>
            <person name="Wiley G.B."/>
            <person name="Wincker P."/>
            <person name="Xing Y."/>
            <person name="Yang L."/>
            <person name="Yao Z."/>
            <person name="Ying F."/>
            <person name="Zhai J."/>
            <person name="Zhou L."/>
            <person name="Zuber A."/>
            <person name="Denarie J."/>
            <person name="Dixon R.A."/>
            <person name="May G.D."/>
            <person name="Schwartz D.C."/>
            <person name="Rogers J."/>
            <person name="Quetier F."/>
            <person name="Town C.D."/>
            <person name="Roe B.A."/>
        </authorList>
    </citation>
    <scope>NUCLEOTIDE SEQUENCE [LARGE SCALE GENOMIC DNA]</scope>
    <source>
        <strain evidence="1">A17</strain>
        <strain evidence="2 3">cv. Jemalong A17</strain>
    </source>
</reference>
<reference evidence="2" key="3">
    <citation type="submission" date="2015-04" db="UniProtKB">
        <authorList>
            <consortium name="EnsemblPlants"/>
        </authorList>
    </citation>
    <scope>IDENTIFICATION</scope>
    <source>
        <strain evidence="2">cv. Jemalong A17</strain>
    </source>
</reference>
<dbReference type="EnsemblPlants" id="KEH42260">
    <property type="protein sequence ID" value="KEH42260"/>
    <property type="gene ID" value="MTR_1g066590"/>
</dbReference>
<dbReference type="HOGENOM" id="CLU_2999448_0_0_1"/>
<keyword evidence="3" id="KW-1185">Reference proteome</keyword>
<evidence type="ECO:0000313" key="1">
    <source>
        <dbReference type="EMBL" id="KEH42260.1"/>
    </source>
</evidence>
<sequence length="57" mass="6287">MAVGIAVAVLSDSLFIGDRAATTLSSQTTIFNKIKLKFLHLPIYQYDIDGRKVIETC</sequence>
<name>A0A072VVZ7_MEDTR</name>
<dbReference type="AlphaFoldDB" id="A0A072VVZ7"/>
<dbReference type="Proteomes" id="UP000002051">
    <property type="component" value="Unassembled WGS sequence"/>
</dbReference>
<reference evidence="1 3" key="2">
    <citation type="journal article" date="2014" name="BMC Genomics">
        <title>An improved genome release (version Mt4.0) for the model legume Medicago truncatula.</title>
        <authorList>
            <person name="Tang H."/>
            <person name="Krishnakumar V."/>
            <person name="Bidwell S."/>
            <person name="Rosen B."/>
            <person name="Chan A."/>
            <person name="Zhou S."/>
            <person name="Gentzbittel L."/>
            <person name="Childs K.L."/>
            <person name="Yandell M."/>
            <person name="Gundlach H."/>
            <person name="Mayer K.F."/>
            <person name="Schwartz D.C."/>
            <person name="Town C.D."/>
        </authorList>
    </citation>
    <scope>GENOME REANNOTATION</scope>
    <source>
        <strain evidence="1">A17</strain>
        <strain evidence="2 3">cv. Jemalong A17</strain>
    </source>
</reference>
<protein>
    <submittedName>
        <fullName evidence="1 2">Uncharacterized protein</fullName>
    </submittedName>
</protein>
<proteinExistence type="predicted"/>
<accession>A0A072VVZ7</accession>
<evidence type="ECO:0000313" key="3">
    <source>
        <dbReference type="Proteomes" id="UP000002051"/>
    </source>
</evidence>
<evidence type="ECO:0000313" key="2">
    <source>
        <dbReference type="EnsemblPlants" id="KEH42260"/>
    </source>
</evidence>